<dbReference type="AlphaFoldDB" id="A0A223NYJ0"/>
<accession>A0A223NYJ0</accession>
<evidence type="ECO:0000313" key="1">
    <source>
        <dbReference type="EMBL" id="ASU34949.1"/>
    </source>
</evidence>
<name>A0A223NYJ0_9SPHI</name>
<sequence length="1142" mass="134737">MKEKKIKFQQFHPAVSRILSSRRKNEELNFVKNVVDFNTLCSIADNLSNTVKPILFTLFGNPLPRSISDLGISDTLYKPKSLIQEMNWLFVSVRKYTKELSIFLVLKKDFEKAFLRGMYEKAENILGKILIETGYSLWYLEAKFLLLEYQNRSEEQKEFLSEINILNKKGRISTIAQFLSFRTERNLSAYKYDYDINSVFKNNKNKFEKDIREYYLFRLNFYENYSLDDFSHVLLFENSNSIVDRYLVLRDVLKVLCIQGDKFTFLQSKAKYLYKKTNDEQLLSLLFALEPENKIDLFYNSNYLHIIDLYYSGFYKEAINEIREYFLKNSVNIDFIVIYANCHISLNKDYTTLTNEKNSLLDQIGIKIFNLISNRTDRKALLYSLYQINKNLLSFDVSAGIDYLLKEEQNLIINKRLKLLSLTSFDPYFSNYYLKEANALKFLEVGLKKFSNSVAIKFHKSFLSNELMLDTEISKQVYLINKAKLAYKNDLYFESIEAWGNIIAIFSDNASIVQTALKFWFRCLIKMELYNEAIEFFVNHYLNENNSVLRIETKDLIDVLRKNRYKNIKRAIDLPIFISLTSDDDIEISFILEQFCKIYDKKRPSQLFDEVLDENDLKIELFYNNVCRIETLKHSIHINNTIERLTERINIVNHLIEIVPARKDLYDEELKLITNELIVYEGTQKLEESKIYANDQAIINNELNEIEGLFNRYKTIYRLFLKNKTILIISQKSYAMFQYNGGDKYNESEVKYTDSALAEVFAELFDSILDKYLFSKFGIVAYLSTRIRHGVLLGEIRPEIEKQNLILNTFGEKNEYQENRYWRSATFNLSSSEIQKLYEILSKFSLSVDNIIEKIIKEKIQIKKDGKNENGLFNYEFDKSELYNFAVTLSEETDAKIFCQKVIDLIWLRTDANLEVIRSYIDKQIKDQFSEELNKLERNLRQNFANDRLPQIFTNVNECNTIIENRLNKISSWFRRSGSTIDDFDVNKLINIVWKNTERCYPKVMADFNITLNINPTIKSSLYIHFTDLFRILIDNMFKYGTPQDGLRDFQFICSEDNGFMICDFISSKTLDIIDLPFKQTTDGKLIVDDKKLISEGKSGISKAIKIVQYDLENERNHVKIINEYENKFHIQIAIQLNQILV</sequence>
<protein>
    <submittedName>
        <fullName evidence="1">Uncharacterized protein</fullName>
    </submittedName>
</protein>
<dbReference type="KEGG" id="muc:MuYL_3064"/>
<organism evidence="1 2">
    <name type="scientific">Mucilaginibacter xinganensis</name>
    <dbReference type="NCBI Taxonomy" id="1234841"/>
    <lineage>
        <taxon>Bacteria</taxon>
        <taxon>Pseudomonadati</taxon>
        <taxon>Bacteroidota</taxon>
        <taxon>Sphingobacteriia</taxon>
        <taxon>Sphingobacteriales</taxon>
        <taxon>Sphingobacteriaceae</taxon>
        <taxon>Mucilaginibacter</taxon>
    </lineage>
</organism>
<dbReference type="RefSeq" id="WP_094571227.1">
    <property type="nucleotide sequence ID" value="NZ_CP022743.1"/>
</dbReference>
<gene>
    <name evidence="1" type="ORF">MuYL_3064</name>
</gene>
<proteinExistence type="predicted"/>
<dbReference type="Proteomes" id="UP000215002">
    <property type="component" value="Chromosome"/>
</dbReference>
<keyword evidence="2" id="KW-1185">Reference proteome</keyword>
<dbReference type="OrthoDB" id="7833808at2"/>
<dbReference type="EMBL" id="CP022743">
    <property type="protein sequence ID" value="ASU34949.1"/>
    <property type="molecule type" value="Genomic_DNA"/>
</dbReference>
<evidence type="ECO:0000313" key="2">
    <source>
        <dbReference type="Proteomes" id="UP000215002"/>
    </source>
</evidence>
<reference evidence="1 2" key="1">
    <citation type="submission" date="2017-08" db="EMBL/GenBank/DDBJ databases">
        <title>Complete genome sequence of Mucilaginibacter sp. strain BJC16-A31.</title>
        <authorList>
            <consortium name="Henan University of Science and Technology"/>
            <person name="You X."/>
        </authorList>
    </citation>
    <scope>NUCLEOTIDE SEQUENCE [LARGE SCALE GENOMIC DNA]</scope>
    <source>
        <strain evidence="1 2">BJC16-A31</strain>
    </source>
</reference>